<dbReference type="InterPro" id="IPR036291">
    <property type="entry name" value="NAD(P)-bd_dom_sf"/>
</dbReference>
<dbReference type="EMBL" id="CP035282">
    <property type="protein sequence ID" value="QAT62305.1"/>
    <property type="molecule type" value="Genomic_DNA"/>
</dbReference>
<dbReference type="RefSeq" id="WP_114219300.1">
    <property type="nucleotide sequence ID" value="NZ_CP035282.1"/>
</dbReference>
<dbReference type="InterPro" id="IPR003462">
    <property type="entry name" value="ODC_Mu_crystall"/>
</dbReference>
<dbReference type="Gene3D" id="3.30.1780.10">
    <property type="entry name" value="ornithine cyclodeaminase, domain 1"/>
    <property type="match status" value="1"/>
</dbReference>
<protein>
    <submittedName>
        <fullName evidence="2">Ornithine cyclodeaminase family protein</fullName>
    </submittedName>
</protein>
<dbReference type="GO" id="GO:0005737">
    <property type="term" value="C:cytoplasm"/>
    <property type="evidence" value="ECO:0007669"/>
    <property type="project" value="TreeGrafter"/>
</dbReference>
<accession>A0A410QEA4</accession>
<comment type="similarity">
    <text evidence="1">Belongs to the ornithine cyclodeaminase/mu-crystallin family.</text>
</comment>
<dbReference type="AlphaFoldDB" id="A0A410QEA4"/>
<dbReference type="Gene3D" id="3.40.50.720">
    <property type="entry name" value="NAD(P)-binding Rossmann-like Domain"/>
    <property type="match status" value="1"/>
</dbReference>
<evidence type="ECO:0000313" key="2">
    <source>
        <dbReference type="EMBL" id="QAT62305.1"/>
    </source>
</evidence>
<name>A0A410QEA4_9FIRM</name>
<keyword evidence="3" id="KW-1185">Reference proteome</keyword>
<dbReference type="KEGG" id="spoa:EQM13_12405"/>
<dbReference type="InterPro" id="IPR023401">
    <property type="entry name" value="ODC_N"/>
</dbReference>
<evidence type="ECO:0000313" key="3">
    <source>
        <dbReference type="Proteomes" id="UP000287969"/>
    </source>
</evidence>
<proteinExistence type="inferred from homology"/>
<dbReference type="Proteomes" id="UP000287969">
    <property type="component" value="Chromosome"/>
</dbReference>
<dbReference type="PANTHER" id="PTHR13812">
    <property type="entry name" value="KETIMINE REDUCTASE MU-CRYSTALLIN"/>
    <property type="match status" value="1"/>
</dbReference>
<reference evidence="3" key="1">
    <citation type="submission" date="2019-01" db="EMBL/GenBank/DDBJ databases">
        <title>Draft genomes of a novel of Sporanaerobacter strains.</title>
        <authorList>
            <person name="Ma S."/>
        </authorList>
    </citation>
    <scope>NUCLEOTIDE SEQUENCE [LARGE SCALE GENOMIC DNA]</scope>
    <source>
        <strain evidence="3">NJN-17</strain>
    </source>
</reference>
<gene>
    <name evidence="2" type="ORF">EQM13_12405</name>
</gene>
<dbReference type="FunFam" id="3.40.50.720:FF:000311">
    <property type="entry name" value="Ornithine cyclodeaminase"/>
    <property type="match status" value="1"/>
</dbReference>
<dbReference type="PIRSF" id="PIRSF001439">
    <property type="entry name" value="CryM"/>
    <property type="match status" value="1"/>
</dbReference>
<dbReference type="Pfam" id="PF02423">
    <property type="entry name" value="OCD_Mu_crystall"/>
    <property type="match status" value="1"/>
</dbReference>
<evidence type="ECO:0000256" key="1">
    <source>
        <dbReference type="ARBA" id="ARBA00008903"/>
    </source>
</evidence>
<dbReference type="NCBIfam" id="NF006379">
    <property type="entry name" value="PRK08618.1"/>
    <property type="match status" value="1"/>
</dbReference>
<dbReference type="PANTHER" id="PTHR13812:SF19">
    <property type="entry name" value="KETIMINE REDUCTASE MU-CRYSTALLIN"/>
    <property type="match status" value="1"/>
</dbReference>
<organism evidence="2 3">
    <name type="scientific">Acidilutibacter cellobiosedens</name>
    <dbReference type="NCBI Taxonomy" id="2507161"/>
    <lineage>
        <taxon>Bacteria</taxon>
        <taxon>Bacillati</taxon>
        <taxon>Bacillota</taxon>
        <taxon>Tissierellia</taxon>
        <taxon>Tissierellales</taxon>
        <taxon>Acidilutibacteraceae</taxon>
        <taxon>Acidilutibacter</taxon>
    </lineage>
</organism>
<dbReference type="SUPFAM" id="SSF51735">
    <property type="entry name" value="NAD(P)-binding Rossmann-fold domains"/>
    <property type="match status" value="1"/>
</dbReference>
<sequence>MLVLTKEDIQSIFSMRDAIEADKEALKLYSQGKSSVPLRTNIDIPEAEGQSLYMPAYVGGDNIKALGLKIVSVYPHNVERGLPNVPATMVVLDPQTGIVAAIMEGTFITQLRTGAIQGAATEILSNENSKIGALFGTGGQAQSQLEAMLTVRNLTEVRVFDINYEKALDFSKKMNEHFSNFGTRIIAVKNADEAVIDADIVTTVTTSKMPVFNGKLIKSGAHINGIGAYTPEMHELPPEIVLRANKVIFDTVSGVLSEAGDLISPLKDGIVTRDHYQGELGEVILGKIKGRENPNEITLFKTVGSAVLDVVVGEKIYKKAVETGIGKNVELS</sequence>
<dbReference type="GO" id="GO:0019752">
    <property type="term" value="P:carboxylic acid metabolic process"/>
    <property type="evidence" value="ECO:0007669"/>
    <property type="project" value="UniProtKB-ARBA"/>
</dbReference>
<dbReference type="OrthoDB" id="9792005at2"/>
<dbReference type="GO" id="GO:0016491">
    <property type="term" value="F:oxidoreductase activity"/>
    <property type="evidence" value="ECO:0007669"/>
    <property type="project" value="UniProtKB-ARBA"/>
</dbReference>